<evidence type="ECO:0000313" key="2">
    <source>
        <dbReference type="Proteomes" id="UP000681720"/>
    </source>
</evidence>
<accession>A0A8S3EZM3</accession>
<dbReference type="Proteomes" id="UP000681720">
    <property type="component" value="Unassembled WGS sequence"/>
</dbReference>
<name>A0A8S3EZM3_9BILA</name>
<feature type="non-terminal residue" evidence="1">
    <location>
        <position position="8"/>
    </location>
</feature>
<protein>
    <submittedName>
        <fullName evidence="1">Uncharacterized protein</fullName>
    </submittedName>
</protein>
<dbReference type="EMBL" id="CAJOBJ010250942">
    <property type="protein sequence ID" value="CAF5094027.1"/>
    <property type="molecule type" value="Genomic_DNA"/>
</dbReference>
<gene>
    <name evidence="1" type="ORF">GIL414_LOCUS62376</name>
</gene>
<proteinExistence type="predicted"/>
<sequence>MDRWFWRW</sequence>
<organism evidence="1 2">
    <name type="scientific">Rotaria magnacalcarata</name>
    <dbReference type="NCBI Taxonomy" id="392030"/>
    <lineage>
        <taxon>Eukaryota</taxon>
        <taxon>Metazoa</taxon>
        <taxon>Spiralia</taxon>
        <taxon>Gnathifera</taxon>
        <taxon>Rotifera</taxon>
        <taxon>Eurotatoria</taxon>
        <taxon>Bdelloidea</taxon>
        <taxon>Philodinida</taxon>
        <taxon>Philodinidae</taxon>
        <taxon>Rotaria</taxon>
    </lineage>
</organism>
<evidence type="ECO:0000313" key="1">
    <source>
        <dbReference type="EMBL" id="CAF5094027.1"/>
    </source>
</evidence>
<comment type="caution">
    <text evidence="1">The sequence shown here is derived from an EMBL/GenBank/DDBJ whole genome shotgun (WGS) entry which is preliminary data.</text>
</comment>
<reference evidence="1" key="1">
    <citation type="submission" date="2021-02" db="EMBL/GenBank/DDBJ databases">
        <authorList>
            <person name="Nowell W R."/>
        </authorList>
    </citation>
    <scope>NUCLEOTIDE SEQUENCE</scope>
</reference>